<dbReference type="PATRIC" id="fig|270351.6.peg.5996"/>
<organism evidence="2 3">
    <name type="scientific">Methylobacterium aquaticum</name>
    <dbReference type="NCBI Taxonomy" id="270351"/>
    <lineage>
        <taxon>Bacteria</taxon>
        <taxon>Pseudomonadati</taxon>
        <taxon>Pseudomonadota</taxon>
        <taxon>Alphaproteobacteria</taxon>
        <taxon>Hyphomicrobiales</taxon>
        <taxon>Methylobacteriaceae</taxon>
        <taxon>Methylobacterium</taxon>
    </lineage>
</organism>
<dbReference type="OrthoDB" id="9801841at2"/>
<dbReference type="PANTHER" id="PTHR47992">
    <property type="entry name" value="PROTEIN PHOSPHATASE"/>
    <property type="match status" value="1"/>
</dbReference>
<dbReference type="AlphaFoldDB" id="A0A0J6SWM2"/>
<dbReference type="InterPro" id="IPR036457">
    <property type="entry name" value="PPM-type-like_dom_sf"/>
</dbReference>
<dbReference type="Pfam" id="PF13672">
    <property type="entry name" value="PP2C_2"/>
    <property type="match status" value="1"/>
</dbReference>
<dbReference type="RefSeq" id="WP_048463087.1">
    <property type="nucleotide sequence ID" value="NZ_LABX01000049.1"/>
</dbReference>
<dbReference type="PROSITE" id="PS51746">
    <property type="entry name" value="PPM_2"/>
    <property type="match status" value="1"/>
</dbReference>
<accession>A0A0J6SWM2</accession>
<evidence type="ECO:0000313" key="2">
    <source>
        <dbReference type="EMBL" id="KMO38109.1"/>
    </source>
</evidence>
<proteinExistence type="predicted"/>
<gene>
    <name evidence="2" type="ORF">VP06_06910</name>
</gene>
<feature type="domain" description="PPM-type phosphatase" evidence="1">
    <location>
        <begin position="21"/>
        <end position="251"/>
    </location>
</feature>
<dbReference type="InterPro" id="IPR001932">
    <property type="entry name" value="PPM-type_phosphatase-like_dom"/>
</dbReference>
<dbReference type="SMART" id="SM00331">
    <property type="entry name" value="PP2C_SIG"/>
    <property type="match status" value="1"/>
</dbReference>
<dbReference type="GO" id="GO:0004722">
    <property type="term" value="F:protein serine/threonine phosphatase activity"/>
    <property type="evidence" value="ECO:0007669"/>
    <property type="project" value="InterPro"/>
</dbReference>
<evidence type="ECO:0000259" key="1">
    <source>
        <dbReference type="PROSITE" id="PS51746"/>
    </source>
</evidence>
<dbReference type="Gene3D" id="3.60.40.10">
    <property type="entry name" value="PPM-type phosphatase domain"/>
    <property type="match status" value="1"/>
</dbReference>
<sequence length="267" mass="27575">MPWTAPQDGGEAPRHAAARLDLGAASHVGHVRSLNEDRFLVAPESGLFAVADGMGGHAAGDVASSAVVQALATIAPAGSAGDLLARAKAGIATANAEIQSVAQARGTVVGTTVAALLVFAPHFACLWSGDSRIYRVRDGRIAQLSHDHTEIQSLLDRGVLTPEEASAWPGRNAVTRAIGVQARPEIELDHGLLEPGDLFVLCSDGLTQHVADWEIFDLCAGVCAQAACDALVSLTLTRGARDNVTVVAVRYLGDPTPGGAAREGDRA</sequence>
<name>A0A0J6SWM2_9HYPH</name>
<reference evidence="2 3" key="1">
    <citation type="submission" date="2015-03" db="EMBL/GenBank/DDBJ databases">
        <title>Genome sequencing of Methylobacterium aquaticum DSM16371 type strain.</title>
        <authorList>
            <person name="Chaudhry V."/>
            <person name="Patil P.B."/>
        </authorList>
    </citation>
    <scope>NUCLEOTIDE SEQUENCE [LARGE SCALE GENOMIC DNA]</scope>
    <source>
        <strain evidence="2 3">DSM 16371</strain>
    </source>
</reference>
<protein>
    <submittedName>
        <fullName evidence="2">Serine/threonine protein phosphatase</fullName>
    </submittedName>
</protein>
<evidence type="ECO:0000313" key="3">
    <source>
        <dbReference type="Proteomes" id="UP000035929"/>
    </source>
</evidence>
<dbReference type="SMART" id="SM00332">
    <property type="entry name" value="PP2Cc"/>
    <property type="match status" value="1"/>
</dbReference>
<dbReference type="CDD" id="cd00143">
    <property type="entry name" value="PP2Cc"/>
    <property type="match status" value="1"/>
</dbReference>
<dbReference type="EMBL" id="LABX01000049">
    <property type="protein sequence ID" value="KMO38109.1"/>
    <property type="molecule type" value="Genomic_DNA"/>
</dbReference>
<dbReference type="Proteomes" id="UP000035929">
    <property type="component" value="Unassembled WGS sequence"/>
</dbReference>
<dbReference type="SUPFAM" id="SSF81606">
    <property type="entry name" value="PP2C-like"/>
    <property type="match status" value="1"/>
</dbReference>
<dbReference type="InterPro" id="IPR015655">
    <property type="entry name" value="PP2C"/>
</dbReference>
<comment type="caution">
    <text evidence="2">The sequence shown here is derived from an EMBL/GenBank/DDBJ whole genome shotgun (WGS) entry which is preliminary data.</text>
</comment>